<keyword evidence="1" id="KW-0472">Membrane</keyword>
<keyword evidence="1" id="KW-0863">Zinc-finger</keyword>
<reference evidence="4" key="1">
    <citation type="journal article" date="2022" name="bioRxiv">
        <title>Genomics of Preaxostyla Flagellates Illuminates Evolutionary Transitions and the Path Towards Mitochondrial Loss.</title>
        <authorList>
            <person name="Novak L.V.F."/>
            <person name="Treitli S.C."/>
            <person name="Pyrih J."/>
            <person name="Halakuc P."/>
            <person name="Pipaliya S.V."/>
            <person name="Vacek V."/>
            <person name="Brzon O."/>
            <person name="Soukal P."/>
            <person name="Eme L."/>
            <person name="Dacks J.B."/>
            <person name="Karnkowska A."/>
            <person name="Elias M."/>
            <person name="Hampl V."/>
        </authorList>
    </citation>
    <scope>NUCLEOTIDE SEQUENCE</scope>
    <source>
        <strain evidence="4">RCP-MX</strain>
    </source>
</reference>
<comment type="subcellular location">
    <subcellularLocation>
        <location evidence="1">Endoplasmic reticulum membrane</location>
        <topology evidence="1">Multi-pass membrane protein</topology>
    </subcellularLocation>
</comment>
<dbReference type="Pfam" id="PF10058">
    <property type="entry name" value="Zn_ribbon_10"/>
    <property type="match status" value="1"/>
</dbReference>
<evidence type="ECO:0000259" key="3">
    <source>
        <dbReference type="Pfam" id="PF10058"/>
    </source>
</evidence>
<dbReference type="PANTHER" id="PTHR22166">
    <property type="entry name" value="ENDOPLASMIC RETICULUM JUNCTION FORMATION PROTEIN LUNAPARK"/>
    <property type="match status" value="1"/>
</dbReference>
<feature type="region of interest" description="Disordered" evidence="2">
    <location>
        <begin position="208"/>
        <end position="283"/>
    </location>
</feature>
<sequence length="383" mass="41306">MGFLCFRRSIKKKSSDGYANSITKVSDVLGKLTERSHHLKLARSRASLLLFVSAGVSALALVLLVFVLNVLPLTALIPPFILLLLRFPSNALFQWRIRKTDEKAAQLHEEREKLINQMKETCSFNEVQDVLKKLSLVPNDEAVQNPRVGQANVANGLHPQKVRSFHFRDSHSLAPISSELVQAMMAALQQASASNTAAPVQIQLCPGGPTFTINPSRPSSPQSETDTPASSPPLPPGTPKSGPVAAAPAPQATPAPAQSTAPSGPPQPLVLPPCSPQTAGDAAAPGGLRGMLDWLVNKVVDDGPHKRVALICQNCRQHNGLARPELAEVHYICKATDWRSFGICLRSRNQELQWRRLVGAMGAAPHCRHSTLPLPLAVRGEDS</sequence>
<feature type="compositionally biased region" description="Polar residues" evidence="2">
    <location>
        <begin position="211"/>
        <end position="224"/>
    </location>
</feature>
<proteinExistence type="inferred from homology"/>
<keyword evidence="1" id="KW-0479">Metal-binding</keyword>
<keyword evidence="1" id="KW-0812">Transmembrane</keyword>
<dbReference type="PANTHER" id="PTHR22166:SF12">
    <property type="entry name" value="ENDOPLASMIC RETICULUM JUNCTION FORMATION PROTEIN LUNAPARK"/>
    <property type="match status" value="1"/>
</dbReference>
<feature type="compositionally biased region" description="Low complexity" evidence="2">
    <location>
        <begin position="239"/>
        <end position="262"/>
    </location>
</feature>
<accession>A0ABQ8UP73</accession>
<evidence type="ECO:0000313" key="4">
    <source>
        <dbReference type="EMBL" id="KAJ4459124.1"/>
    </source>
</evidence>
<dbReference type="EMBL" id="JAPMOS010000022">
    <property type="protein sequence ID" value="KAJ4459124.1"/>
    <property type="molecule type" value="Genomic_DNA"/>
</dbReference>
<evidence type="ECO:0000313" key="5">
    <source>
        <dbReference type="Proteomes" id="UP001141327"/>
    </source>
</evidence>
<comment type="caution">
    <text evidence="4">The sequence shown here is derived from an EMBL/GenBank/DDBJ whole genome shotgun (WGS) entry which is preliminary data.</text>
</comment>
<dbReference type="InterPro" id="IPR040115">
    <property type="entry name" value="Lnp"/>
</dbReference>
<evidence type="ECO:0000256" key="2">
    <source>
        <dbReference type="SAM" id="MobiDB-lite"/>
    </source>
</evidence>
<keyword evidence="1" id="KW-1133">Transmembrane helix</keyword>
<comment type="function">
    <text evidence="1">Plays a role in determining ER morphology.</text>
</comment>
<feature type="transmembrane region" description="Helical" evidence="1">
    <location>
        <begin position="48"/>
        <end position="67"/>
    </location>
</feature>
<dbReference type="InterPro" id="IPR019273">
    <property type="entry name" value="Lunapark_Znf"/>
</dbReference>
<gene>
    <name evidence="4" type="ORF">PAPYR_4922</name>
</gene>
<comment type="similarity">
    <text evidence="1">Belongs to the lunapark family.</text>
</comment>
<evidence type="ECO:0000256" key="1">
    <source>
        <dbReference type="RuleBase" id="RU367073"/>
    </source>
</evidence>
<dbReference type="Proteomes" id="UP001141327">
    <property type="component" value="Unassembled WGS sequence"/>
</dbReference>
<protein>
    <recommendedName>
        <fullName evidence="1">Endoplasmic reticulum junction formation protein lunapark</fullName>
    </recommendedName>
</protein>
<feature type="compositionally biased region" description="Pro residues" evidence="2">
    <location>
        <begin position="263"/>
        <end position="275"/>
    </location>
</feature>
<keyword evidence="1" id="KW-0862">Zinc</keyword>
<keyword evidence="5" id="KW-1185">Reference proteome</keyword>
<organism evidence="4 5">
    <name type="scientific">Paratrimastix pyriformis</name>
    <dbReference type="NCBI Taxonomy" id="342808"/>
    <lineage>
        <taxon>Eukaryota</taxon>
        <taxon>Metamonada</taxon>
        <taxon>Preaxostyla</taxon>
        <taxon>Paratrimastigidae</taxon>
        <taxon>Paratrimastix</taxon>
    </lineage>
</organism>
<comment type="domain">
    <text evidence="1">The C4-type zinc finger motif is necessary both for its ER three-way tubular junction localization and formation.</text>
</comment>
<feature type="domain" description="Lunapark zinc ribbon" evidence="3">
    <location>
        <begin position="293"/>
        <end position="333"/>
    </location>
</feature>
<keyword evidence="1" id="KW-0256">Endoplasmic reticulum</keyword>
<comment type="caution">
    <text evidence="1">Lacks conserved residue(s) required for the propagation of feature annotation.</text>
</comment>
<name>A0ABQ8UP73_9EUKA</name>